<accession>Q5B1V3</accession>
<keyword evidence="1" id="KW-0812">Transmembrane</keyword>
<reference evidence="3" key="1">
    <citation type="journal article" date="2005" name="Nature">
        <title>Sequencing of Aspergillus nidulans and comparative analysis with A. fumigatus and A. oryzae.</title>
        <authorList>
            <person name="Galagan J.E."/>
            <person name="Calvo S.E."/>
            <person name="Cuomo C."/>
            <person name="Ma L.J."/>
            <person name="Wortman J.R."/>
            <person name="Batzoglou S."/>
            <person name="Lee S.I."/>
            <person name="Basturkmen M."/>
            <person name="Spevak C.C."/>
            <person name="Clutterbuck J."/>
            <person name="Kapitonov V."/>
            <person name="Jurka J."/>
            <person name="Scazzocchio C."/>
            <person name="Farman M."/>
            <person name="Butler J."/>
            <person name="Purcell S."/>
            <person name="Harris S."/>
            <person name="Braus G.H."/>
            <person name="Draht O."/>
            <person name="Busch S."/>
            <person name="D'Enfert C."/>
            <person name="Bouchier C."/>
            <person name="Goldman G.H."/>
            <person name="Bell-Pedersen D."/>
            <person name="Griffiths-Jones S."/>
            <person name="Doonan J.H."/>
            <person name="Yu J."/>
            <person name="Vienken K."/>
            <person name="Pain A."/>
            <person name="Freitag M."/>
            <person name="Selker E.U."/>
            <person name="Archer D.B."/>
            <person name="Penalva M.A."/>
            <person name="Oakley B.R."/>
            <person name="Momany M."/>
            <person name="Tanaka T."/>
            <person name="Kumagai T."/>
            <person name="Asai K."/>
            <person name="Machida M."/>
            <person name="Nierman W.C."/>
            <person name="Denning D.W."/>
            <person name="Caddick M."/>
            <person name="Hynes M."/>
            <person name="Paoletti M."/>
            <person name="Fischer R."/>
            <person name="Miller B."/>
            <person name="Dyer P."/>
            <person name="Sachs M.S."/>
            <person name="Osmani S.A."/>
            <person name="Birren B.W."/>
        </authorList>
    </citation>
    <scope>NUCLEOTIDE SEQUENCE [LARGE SCALE GENOMIC DNA]</scope>
    <source>
        <strain evidence="3">FGSC A4 / ATCC 38163 / CBS 112.46 / NRRL 194 / M139</strain>
    </source>
</reference>
<proteinExistence type="predicted"/>
<sequence length="250" mass="27839">MAPVPIPCTVCPVSNYSIHCARHATGFHHELGQQKESDSILIRLKIYNLVARVLTKGYYFSEIMTGMGLSVALKMAHSPAPSYLSLTVAIVLAVWLFSSKRIKQTRLSTTAALVSYRLPFGIDCAVRAVYQLLNYNFVEWTQNVLEENGRTVELHLAGARLVLTDDCENVKAIMFSQVGRTAQLYAKRVDPKSPSSQTWKGEIYTRGFCQRVWRLGIWQYASLASSIPVLSAANVVRSPPGSRWEGLDGQ</sequence>
<dbReference type="Proteomes" id="UP000000560">
    <property type="component" value="Chromosome V"/>
</dbReference>
<keyword evidence="3" id="KW-1185">Reference proteome</keyword>
<feature type="transmembrane region" description="Helical" evidence="1">
    <location>
        <begin position="80"/>
        <end position="98"/>
    </location>
</feature>
<keyword evidence="1" id="KW-0472">Membrane</keyword>
<dbReference type="AlphaFoldDB" id="Q5B1V3"/>
<dbReference type="GeneID" id="2871767"/>
<dbReference type="EMBL" id="BN001305">
    <property type="protein sequence ID" value="CBF81837.1"/>
    <property type="molecule type" value="Genomic_DNA"/>
</dbReference>
<evidence type="ECO:0000313" key="2">
    <source>
        <dbReference type="EMBL" id="CBF81837.1"/>
    </source>
</evidence>
<dbReference type="KEGG" id="ani:ANIA_05477"/>
<gene>
    <name evidence="2" type="ORF">ANIA_05477</name>
</gene>
<accession>C8VGE2</accession>
<evidence type="ECO:0000313" key="3">
    <source>
        <dbReference type="Proteomes" id="UP000000560"/>
    </source>
</evidence>
<reference evidence="3" key="2">
    <citation type="journal article" date="2009" name="Fungal Genet. Biol.">
        <title>The 2008 update of the Aspergillus nidulans genome annotation: a community effort.</title>
        <authorList>
            <person name="Wortman J.R."/>
            <person name="Gilsenan J.M."/>
            <person name="Joardar V."/>
            <person name="Deegan J."/>
            <person name="Clutterbuck J."/>
            <person name="Andersen M.R."/>
            <person name="Archer D."/>
            <person name="Bencina M."/>
            <person name="Braus G."/>
            <person name="Coutinho P."/>
            <person name="von Dohren H."/>
            <person name="Doonan J."/>
            <person name="Driessen A.J."/>
            <person name="Durek P."/>
            <person name="Espeso E."/>
            <person name="Fekete E."/>
            <person name="Flipphi M."/>
            <person name="Estrada C.G."/>
            <person name="Geysens S."/>
            <person name="Goldman G."/>
            <person name="de Groot P.W."/>
            <person name="Hansen K."/>
            <person name="Harris S.D."/>
            <person name="Heinekamp T."/>
            <person name="Helmstaedt K."/>
            <person name="Henrissat B."/>
            <person name="Hofmann G."/>
            <person name="Homan T."/>
            <person name="Horio T."/>
            <person name="Horiuchi H."/>
            <person name="James S."/>
            <person name="Jones M."/>
            <person name="Karaffa L."/>
            <person name="Karanyi Z."/>
            <person name="Kato M."/>
            <person name="Keller N."/>
            <person name="Kelly D.E."/>
            <person name="Kiel J.A."/>
            <person name="Kim J.M."/>
            <person name="van der Klei I.J."/>
            <person name="Klis F.M."/>
            <person name="Kovalchuk A."/>
            <person name="Krasevec N."/>
            <person name="Kubicek C.P."/>
            <person name="Liu B."/>
            <person name="Maccabe A."/>
            <person name="Meyer V."/>
            <person name="Mirabito P."/>
            <person name="Miskei M."/>
            <person name="Mos M."/>
            <person name="Mullins J."/>
            <person name="Nelson D.R."/>
            <person name="Nielsen J."/>
            <person name="Oakley B.R."/>
            <person name="Osmani S.A."/>
            <person name="Pakula T."/>
            <person name="Paszewski A."/>
            <person name="Paulsen I."/>
            <person name="Pilsyk S."/>
            <person name="Pocsi I."/>
            <person name="Punt P.J."/>
            <person name="Ram A.F."/>
            <person name="Ren Q."/>
            <person name="Robellet X."/>
            <person name="Robson G."/>
            <person name="Seiboth B."/>
            <person name="van Solingen P."/>
            <person name="Specht T."/>
            <person name="Sun J."/>
            <person name="Taheri-Talesh N."/>
            <person name="Takeshita N."/>
            <person name="Ussery D."/>
            <person name="vanKuyk P.A."/>
            <person name="Visser H."/>
            <person name="van de Vondervoort P.J."/>
            <person name="de Vries R.P."/>
            <person name="Walton J."/>
            <person name="Xiang X."/>
            <person name="Xiong Y."/>
            <person name="Zeng A.P."/>
            <person name="Brandt B.W."/>
            <person name="Cornell M.J."/>
            <person name="van den Hondel C.A."/>
            <person name="Visser J."/>
            <person name="Oliver S.G."/>
            <person name="Turner G."/>
        </authorList>
    </citation>
    <scope>GENOME REANNOTATION</scope>
    <source>
        <strain evidence="3">FGSC A4 / ATCC 38163 / CBS 112.46 / NRRL 194 / M139</strain>
    </source>
</reference>
<keyword evidence="1" id="KW-1133">Transmembrane helix</keyword>
<protein>
    <submittedName>
        <fullName evidence="2">Uncharacterized protein</fullName>
    </submittedName>
</protein>
<dbReference type="VEuPathDB" id="FungiDB:AN5477"/>
<name>Q5B1V3_EMENI</name>
<evidence type="ECO:0000256" key="1">
    <source>
        <dbReference type="SAM" id="Phobius"/>
    </source>
</evidence>
<organism evidence="2 3">
    <name type="scientific">Emericella nidulans (strain FGSC A4 / ATCC 38163 / CBS 112.46 / NRRL 194 / M139)</name>
    <name type="common">Aspergillus nidulans</name>
    <dbReference type="NCBI Taxonomy" id="227321"/>
    <lineage>
        <taxon>Eukaryota</taxon>
        <taxon>Fungi</taxon>
        <taxon>Dikarya</taxon>
        <taxon>Ascomycota</taxon>
        <taxon>Pezizomycotina</taxon>
        <taxon>Eurotiomycetes</taxon>
        <taxon>Eurotiomycetidae</taxon>
        <taxon>Eurotiales</taxon>
        <taxon>Aspergillaceae</taxon>
        <taxon>Aspergillus</taxon>
        <taxon>Aspergillus subgen. Nidulantes</taxon>
    </lineage>
</organism>
<dbReference type="RefSeq" id="XP_663081.1">
    <property type="nucleotide sequence ID" value="XM_657989.1"/>
</dbReference>
<dbReference type="HOGENOM" id="CLU_1111386_0_0_1"/>
<dbReference type="InParanoid" id="Q5B1V3"/>